<dbReference type="VEuPathDB" id="FungiDB:ASPNIDRAFT2_1169465"/>
<proteinExistence type="predicted"/>
<evidence type="ECO:0000313" key="3">
    <source>
        <dbReference type="Proteomes" id="UP000197666"/>
    </source>
</evidence>
<reference evidence="1" key="3">
    <citation type="submission" date="2022-07" db="EMBL/GenBank/DDBJ databases">
        <title>Taxonomy of Aspergillus series Nigri: significant species reduction supported by multi-species coalescent approaches.</title>
        <authorList>
            <person name="Bian C."/>
            <person name="Kusuya Y."/>
            <person name="Sklenar F."/>
            <person name="D'hooge E."/>
            <person name="Yaguchi T."/>
            <person name="Takahashi H."/>
            <person name="Hubka V."/>
        </authorList>
    </citation>
    <scope>NUCLEOTIDE SEQUENCE</scope>
    <source>
        <strain evidence="1">IFM 63604</strain>
    </source>
</reference>
<name>A0A254U0N6_ASPNG</name>
<accession>A0A254U0N6</accession>
<dbReference type="GeneID" id="84591975"/>
<dbReference type="Proteomes" id="UP000197666">
    <property type="component" value="Unassembled WGS sequence"/>
</dbReference>
<sequence>MSISIPYLNGLVNGYSDRRLPMYLADLEEGDWNGNWDLASACAEARWQVERQLNPDVPADCCAGAIVYRGLHIRLFPVVNGQALEPFESEGAVEWVSESPEFEDAFDAFIDALAQVD</sequence>
<reference evidence="4" key="4">
    <citation type="submission" date="2025-02" db="EMBL/GenBank/DDBJ databases">
        <authorList>
            <consortium name="NCBI Genome Project"/>
        </authorList>
    </citation>
    <scope>NUCLEOTIDE SEQUENCE</scope>
</reference>
<dbReference type="AlphaFoldDB" id="A0A254U0N6"/>
<dbReference type="KEGG" id="ang:An09g02360"/>
<dbReference type="EMBL" id="NKJJ02000005">
    <property type="protein sequence ID" value="TPR06695.1"/>
    <property type="molecule type" value="Genomic_DNA"/>
</dbReference>
<dbReference type="Proteomes" id="UP001144191">
    <property type="component" value="Unassembled WGS sequence"/>
</dbReference>
<reference evidence="3" key="1">
    <citation type="submission" date="2018-10" db="EMBL/GenBank/DDBJ databases">
        <title>FDA dAtabase for Regulatory Grade micrObial Sequences (FDA-ARGOS): Supporting development and validation of Infectious Disease Dx tests.</title>
        <authorList>
            <person name="Kerrigan L."/>
            <person name="Tallon L."/>
            <person name="Sadzewicz L."/>
            <person name="Sengamalay N."/>
            <person name="Ott S."/>
            <person name="Godinez A."/>
            <person name="Nagaraj S."/>
            <person name="Vavikolanu K."/>
            <person name="Nadendla S."/>
            <person name="George J."/>
            <person name="Sichtig H."/>
        </authorList>
    </citation>
    <scope>NUCLEOTIDE SEQUENCE [LARGE SCALE GENOMIC DNA]</scope>
    <source>
        <strain evidence="3">FDAARGOS_311</strain>
    </source>
</reference>
<dbReference type="OrthoDB" id="4390032at2759"/>
<dbReference type="EMBL" id="BRPB01000071">
    <property type="protein sequence ID" value="GLA52961.1"/>
    <property type="molecule type" value="Genomic_DNA"/>
</dbReference>
<organism evidence="2 3">
    <name type="scientific">Aspergillus niger</name>
    <dbReference type="NCBI Taxonomy" id="5061"/>
    <lineage>
        <taxon>Eukaryota</taxon>
        <taxon>Fungi</taxon>
        <taxon>Dikarya</taxon>
        <taxon>Ascomycota</taxon>
        <taxon>Pezizomycotina</taxon>
        <taxon>Eurotiomycetes</taxon>
        <taxon>Eurotiomycetidae</taxon>
        <taxon>Eurotiales</taxon>
        <taxon>Aspergillaceae</taxon>
        <taxon>Aspergillus</taxon>
        <taxon>Aspergillus subgen. Circumdati</taxon>
    </lineage>
</organism>
<evidence type="ECO:0000313" key="4">
    <source>
        <dbReference type="RefSeq" id="XP_059601329.1"/>
    </source>
</evidence>
<dbReference type="VEuPathDB" id="FungiDB:An09g02360"/>
<reference evidence="2" key="2">
    <citation type="submission" date="2019-02" db="EMBL/GenBank/DDBJ databases">
        <title>FDA dAtabase for Regulatory Grade micrObial Sequences (FDA-ARGOS): Supporting development and validation of Infectious Disease Dx tests.</title>
        <authorList>
            <person name="Kerrigan L."/>
            <person name="Tallon L.J."/>
            <person name="Sadzewicz L."/>
            <person name="Sengamalay N."/>
            <person name="Ott S."/>
            <person name="Godinez A."/>
            <person name="Nagaraj S."/>
            <person name="Vavikolanu K."/>
            <person name="Vyas G."/>
            <person name="Nadendla S."/>
            <person name="Aluvathingal J."/>
            <person name="Sichtig H."/>
        </authorList>
    </citation>
    <scope>NUCLEOTIDE SEQUENCE</scope>
    <source>
        <strain evidence="2">FDAARGOS_311</strain>
    </source>
</reference>
<gene>
    <name evidence="4" type="ORF">An09g02360</name>
    <name evidence="1" type="ORF">AnigIFM63604_010043</name>
    <name evidence="2" type="ORF">CAN33_0023860</name>
</gene>
<dbReference type="VEuPathDB" id="FungiDB:M747DRAFT_342910"/>
<evidence type="ECO:0000313" key="1">
    <source>
        <dbReference type="EMBL" id="GLA52961.1"/>
    </source>
</evidence>
<dbReference type="RefSeq" id="XP_059601329.1">
    <property type="nucleotide sequence ID" value="XM_059749656.1"/>
</dbReference>
<protein>
    <submittedName>
        <fullName evidence="2">Prolyl oligopeptidase family protein</fullName>
    </submittedName>
</protein>
<evidence type="ECO:0000313" key="2">
    <source>
        <dbReference type="EMBL" id="TPR06695.1"/>
    </source>
</evidence>
<reference evidence="4" key="5">
    <citation type="submission" date="2025-04" db="UniProtKB">
        <authorList>
            <consortium name="RefSeq"/>
        </authorList>
    </citation>
    <scope>IDENTIFICATION</scope>
</reference>
<dbReference type="VEuPathDB" id="FungiDB:ATCC64974_11080"/>